<dbReference type="InterPro" id="IPR036962">
    <property type="entry name" value="Glyco_hydro_3_N_sf"/>
</dbReference>
<dbReference type="PRINTS" id="PR00133">
    <property type="entry name" value="GLHYDRLASE3"/>
</dbReference>
<dbReference type="Pfam" id="PF00933">
    <property type="entry name" value="Glyco_hydro_3"/>
    <property type="match status" value="1"/>
</dbReference>
<dbReference type="InterPro" id="IPR017853">
    <property type="entry name" value="GH"/>
</dbReference>
<dbReference type="NCBIfam" id="NF003740">
    <property type="entry name" value="PRK05337.1"/>
    <property type="match status" value="1"/>
</dbReference>
<keyword evidence="3" id="KW-0326">Glycosidase</keyword>
<evidence type="ECO:0000259" key="4">
    <source>
        <dbReference type="Pfam" id="PF00933"/>
    </source>
</evidence>
<comment type="similarity">
    <text evidence="1">Belongs to the glycosyl hydrolase 3 family.</text>
</comment>
<dbReference type="Gene3D" id="3.40.50.1700">
    <property type="entry name" value="Glycoside hydrolase family 3 C-terminal domain"/>
    <property type="match status" value="1"/>
</dbReference>
<dbReference type="GO" id="GO:0004553">
    <property type="term" value="F:hydrolase activity, hydrolyzing O-glycosyl compounds"/>
    <property type="evidence" value="ECO:0007669"/>
    <property type="project" value="InterPro"/>
</dbReference>
<dbReference type="InterPro" id="IPR036881">
    <property type="entry name" value="Glyco_hydro_3_C_sf"/>
</dbReference>
<evidence type="ECO:0000313" key="5">
    <source>
        <dbReference type="EMBL" id="AEW05735.1"/>
    </source>
</evidence>
<dbReference type="InterPro" id="IPR001764">
    <property type="entry name" value="Glyco_hydro_3_N"/>
</dbReference>
<feature type="domain" description="Glycoside hydrolase family 3 N-terminal" evidence="4">
    <location>
        <begin position="13"/>
        <end position="329"/>
    </location>
</feature>
<evidence type="ECO:0000256" key="3">
    <source>
        <dbReference type="ARBA" id="ARBA00023295"/>
    </source>
</evidence>
<dbReference type="HOGENOM" id="CLU_008392_5_3_9"/>
<dbReference type="SUPFAM" id="SSF51445">
    <property type="entry name" value="(Trans)glycosidases"/>
    <property type="match status" value="1"/>
</dbReference>
<proteinExistence type="inferred from homology"/>
<name>G8TU63_SULAD</name>
<dbReference type="GO" id="GO:0005975">
    <property type="term" value="P:carbohydrate metabolic process"/>
    <property type="evidence" value="ECO:0007669"/>
    <property type="project" value="InterPro"/>
</dbReference>
<dbReference type="PANTHER" id="PTHR30480:SF16">
    <property type="entry name" value="GLYCOSIDE HYDROLASE FAMILY 3 DOMAIN PROTEIN"/>
    <property type="match status" value="1"/>
</dbReference>
<protein>
    <submittedName>
        <fullName evidence="5">Glycoside hydrolase family 3 domain protein</fullName>
    </submittedName>
</protein>
<dbReference type="KEGG" id="sap:Sulac_2263"/>
<keyword evidence="2 5" id="KW-0378">Hydrolase</keyword>
<accession>G8TU63</accession>
<dbReference type="GO" id="GO:0009254">
    <property type="term" value="P:peptidoglycan turnover"/>
    <property type="evidence" value="ECO:0007669"/>
    <property type="project" value="TreeGrafter"/>
</dbReference>
<dbReference type="STRING" id="679936.Sulac_2263"/>
<reference evidence="5 6" key="2">
    <citation type="journal article" date="2012" name="Stand. Genomic Sci.">
        <title>Complete genome sequence of the moderately thermophilic mineral-sulfide-oxidizing firmicute Sulfobacillus acidophilus type strain (NAL(T)).</title>
        <authorList>
            <person name="Anderson I."/>
            <person name="Chertkov O."/>
            <person name="Chen A."/>
            <person name="Saunders E."/>
            <person name="Lapidus A."/>
            <person name="Nolan M."/>
            <person name="Lucas S."/>
            <person name="Hammon N."/>
            <person name="Deshpande S."/>
            <person name="Cheng J.F."/>
            <person name="Han C."/>
            <person name="Tapia R."/>
            <person name="Goodwin L.A."/>
            <person name="Pitluck S."/>
            <person name="Liolios K."/>
            <person name="Pagani I."/>
            <person name="Ivanova N."/>
            <person name="Mikhailova N."/>
            <person name="Pati A."/>
            <person name="Palaniappan K."/>
            <person name="Land M."/>
            <person name="Pan C."/>
            <person name="Rohde M."/>
            <person name="Pukall R."/>
            <person name="Goker M."/>
            <person name="Detter J.C."/>
            <person name="Woyke T."/>
            <person name="Bristow J."/>
            <person name="Eisen J.A."/>
            <person name="Markowitz V."/>
            <person name="Hugenholtz P."/>
            <person name="Kyrpides N.C."/>
            <person name="Klenk H.P."/>
            <person name="Mavromatis K."/>
        </authorList>
    </citation>
    <scope>NUCLEOTIDE SEQUENCE [LARGE SCALE GENOMIC DNA]</scope>
    <source>
        <strain evidence="6">ATCC 700253 / DSM 10332 / NAL</strain>
    </source>
</reference>
<evidence type="ECO:0000256" key="2">
    <source>
        <dbReference type="ARBA" id="ARBA00022801"/>
    </source>
</evidence>
<dbReference type="InterPro" id="IPR050226">
    <property type="entry name" value="NagZ_Beta-hexosaminidase"/>
</dbReference>
<dbReference type="Gene3D" id="3.20.20.300">
    <property type="entry name" value="Glycoside hydrolase, family 3, N-terminal domain"/>
    <property type="match status" value="1"/>
</dbReference>
<dbReference type="AlphaFoldDB" id="G8TU63"/>
<sequence>MHETEQWRFWAGQVLMAGFHGTEPNRAIRDLIQSHHVGNIILFSRNVADARQLQSLTAGLQELAREAGQQWPLLIATDQENGMVRRLPPDIPGLPGNMALAATGDPALVQEVGMVTGQLLRAVGINMDLAPVLDVNNNPDNPVIGVRSYGDRPDRVARFGSAMLRGLEAGGVLACGKHFPGHGDTVVDSHRALPEIPHDWERLQQVELPPFIHAMRDGLDAVMTAHIVFRAVDSRPATLSEPILTGWLRDIFGFNGVILTDCLEMDAIQKTVGVAQGAVDALKAGADIVLVSHSRHQQLAALNAIVAAVALGELPPSRLQEAAHRVQTLKSRRLGDWNSYRAFLEYEPWQDLTAKAALQKRASSLAVTWLSRGDALPLSASSIRRIAVLYDETGSPMVPAGSENPVGQALVQTVRAVLPGAEVHRYGFPAILHHESPTVLRQRIARADVIISGLNGTQNRLYLEFVRSIQSLTIPQVIFLLRSPYDARAVADAPHILALYETTPWMYEAGVRAIVGGEARGRLPVEVIPVFSRDHAAG</sequence>
<keyword evidence="6" id="KW-1185">Reference proteome</keyword>
<evidence type="ECO:0000256" key="1">
    <source>
        <dbReference type="ARBA" id="ARBA00005336"/>
    </source>
</evidence>
<gene>
    <name evidence="5" type="ordered locus">Sulac_2263</name>
</gene>
<evidence type="ECO:0000313" key="6">
    <source>
        <dbReference type="Proteomes" id="UP000005439"/>
    </source>
</evidence>
<dbReference type="PATRIC" id="fig|679936.5.peg.2344"/>
<organism evidence="5 6">
    <name type="scientific">Sulfobacillus acidophilus (strain ATCC 700253 / DSM 10332 / NAL)</name>
    <dbReference type="NCBI Taxonomy" id="679936"/>
    <lineage>
        <taxon>Bacteria</taxon>
        <taxon>Bacillati</taxon>
        <taxon>Bacillota</taxon>
        <taxon>Clostridia</taxon>
        <taxon>Eubacteriales</taxon>
        <taxon>Clostridiales Family XVII. Incertae Sedis</taxon>
        <taxon>Sulfobacillus</taxon>
    </lineage>
</organism>
<dbReference type="PANTHER" id="PTHR30480">
    <property type="entry name" value="BETA-HEXOSAMINIDASE-RELATED"/>
    <property type="match status" value="1"/>
</dbReference>
<dbReference type="Proteomes" id="UP000005439">
    <property type="component" value="Chromosome"/>
</dbReference>
<reference evidence="6" key="1">
    <citation type="submission" date="2011-12" db="EMBL/GenBank/DDBJ databases">
        <title>The complete genome of chromosome of Sulfobacillus acidophilus DSM 10332.</title>
        <authorList>
            <person name="Lucas S."/>
            <person name="Han J."/>
            <person name="Lapidus A."/>
            <person name="Bruce D."/>
            <person name="Goodwin L."/>
            <person name="Pitluck S."/>
            <person name="Peters L."/>
            <person name="Kyrpides N."/>
            <person name="Mavromatis K."/>
            <person name="Ivanova N."/>
            <person name="Mikhailova N."/>
            <person name="Chertkov O."/>
            <person name="Saunders E."/>
            <person name="Detter J.C."/>
            <person name="Tapia R."/>
            <person name="Han C."/>
            <person name="Land M."/>
            <person name="Hauser L."/>
            <person name="Markowitz V."/>
            <person name="Cheng J.-F."/>
            <person name="Hugenholtz P."/>
            <person name="Woyke T."/>
            <person name="Wu D."/>
            <person name="Pukall R."/>
            <person name="Gehrich-Schroeter G."/>
            <person name="Schneider S."/>
            <person name="Klenk H.-P."/>
            <person name="Eisen J.A."/>
        </authorList>
    </citation>
    <scope>NUCLEOTIDE SEQUENCE [LARGE SCALE GENOMIC DNA]</scope>
    <source>
        <strain evidence="6">ATCC 700253 / DSM 10332 / NAL</strain>
    </source>
</reference>
<dbReference type="EMBL" id="CP003179">
    <property type="protein sequence ID" value="AEW05735.1"/>
    <property type="molecule type" value="Genomic_DNA"/>
</dbReference>